<evidence type="ECO:0000256" key="9">
    <source>
        <dbReference type="ARBA" id="ARBA00023211"/>
    </source>
</evidence>
<comment type="subcellular location">
    <subcellularLocation>
        <location evidence="10">Endomembrane system</location>
        <topology evidence="10">Single-pass membrane protein</topology>
    </subcellularLocation>
    <subcellularLocation>
        <location evidence="2">Membrane</location>
        <topology evidence="2">Single-pass type II membrane protein</topology>
    </subcellularLocation>
</comment>
<protein>
    <recommendedName>
        <fullName evidence="12">Glycosyltransferase 2-like domain-containing protein</fullName>
    </recommendedName>
</protein>
<dbReference type="InterPro" id="IPR001173">
    <property type="entry name" value="Glyco_trans_2-like"/>
</dbReference>
<keyword evidence="7 11" id="KW-0472">Membrane</keyword>
<evidence type="ECO:0000256" key="2">
    <source>
        <dbReference type="ARBA" id="ARBA00004606"/>
    </source>
</evidence>
<keyword evidence="6 11" id="KW-1133">Transmembrane helix</keyword>
<dbReference type="Gene3D" id="3.90.550.10">
    <property type="entry name" value="Spore Coat Polysaccharide Biosynthesis Protein SpsA, Chain A"/>
    <property type="match status" value="1"/>
</dbReference>
<organism evidence="13 14">
    <name type="scientific">Ranitomeya imitator</name>
    <name type="common">mimic poison frog</name>
    <dbReference type="NCBI Taxonomy" id="111125"/>
    <lineage>
        <taxon>Eukaryota</taxon>
        <taxon>Metazoa</taxon>
        <taxon>Chordata</taxon>
        <taxon>Craniata</taxon>
        <taxon>Vertebrata</taxon>
        <taxon>Euteleostomi</taxon>
        <taxon>Amphibia</taxon>
        <taxon>Batrachia</taxon>
        <taxon>Anura</taxon>
        <taxon>Neobatrachia</taxon>
        <taxon>Hyloidea</taxon>
        <taxon>Dendrobatidae</taxon>
        <taxon>Dendrobatinae</taxon>
        <taxon>Ranitomeya</taxon>
    </lineage>
</organism>
<dbReference type="PANTHER" id="PTHR11675:SF33">
    <property type="entry name" value="POLYPEPTIDE N-ACETYLGALACTOSAMINYLTRANSFERASE 3"/>
    <property type="match status" value="1"/>
</dbReference>
<keyword evidence="8" id="KW-1015">Disulfide bond</keyword>
<dbReference type="InterPro" id="IPR029044">
    <property type="entry name" value="Nucleotide-diphossugar_trans"/>
</dbReference>
<dbReference type="Pfam" id="PF00535">
    <property type="entry name" value="Glycos_transf_2"/>
    <property type="match status" value="1"/>
</dbReference>
<evidence type="ECO:0000256" key="8">
    <source>
        <dbReference type="ARBA" id="ARBA00023157"/>
    </source>
</evidence>
<evidence type="ECO:0000313" key="14">
    <source>
        <dbReference type="Proteomes" id="UP001176940"/>
    </source>
</evidence>
<sequence length="545" mass="62969">MPSLKRLILHYWKSIVALLIIVGYLLKQIKLFDKDVNGMKKLDDEIEEAKFFDDFINEFLSSVKIYDQWTVEKEICCLPGYYTTEELQPYLVRPLQDPKAPGASGKPYRVLNLSLGEKKEQEQGHMKYAFNVFASDRISPHRELAPDRRAPECTVQKFKRCPPLPTTSIIIVFHNEAWSTLLRTVHSAMYTSPAILLKEIIMVDDASTDEHLKDALDDYMKPFPIVTVVRQRERKGLVSARLLGASIARGQTLTFLDAHCECHNGWLEPLLARIAEKNNVVACPDIATIDLDTFEFVKPPESFHIRGVFNWALIFKWDDIPRSAESRLDETNPVQTPTMAGGLFAISKEYFEYIGSYDDNMEIWGGENLEMSFRVWQCGGQLEILPCSIVGHVFRKRVPYTFPKNHHEVSRNLVRLAEVWMDDYKDLFYRRNQEAANIARQKSYGDLSERFSLRQNLQCRNFSWYLKNVYPDVYIPDTQSTLYGCVSGYPHPIQSRKLFLSLLRCFRQKEENKTVFSDREVVQGYDIDNQSSEKITRSVMFGSGG</sequence>
<dbReference type="PANTHER" id="PTHR11675">
    <property type="entry name" value="N-ACETYLGALACTOSAMINYLTRANSFERASE"/>
    <property type="match status" value="1"/>
</dbReference>
<accession>A0ABN9LHU7</accession>
<evidence type="ECO:0000256" key="1">
    <source>
        <dbReference type="ARBA" id="ARBA00001936"/>
    </source>
</evidence>
<evidence type="ECO:0000256" key="4">
    <source>
        <dbReference type="ARBA" id="ARBA00022692"/>
    </source>
</evidence>
<feature type="transmembrane region" description="Helical" evidence="11">
    <location>
        <begin position="7"/>
        <end position="26"/>
    </location>
</feature>
<comment type="caution">
    <text evidence="13">The sequence shown here is derived from an EMBL/GenBank/DDBJ whole genome shotgun (WGS) entry which is preliminary data.</text>
</comment>
<dbReference type="CDD" id="cd02510">
    <property type="entry name" value="pp-GalNAc-T"/>
    <property type="match status" value="1"/>
</dbReference>
<gene>
    <name evidence="13" type="ORF">RIMI_LOCUS9409289</name>
</gene>
<evidence type="ECO:0000256" key="10">
    <source>
        <dbReference type="ARBA" id="ARBA00037847"/>
    </source>
</evidence>
<dbReference type="EMBL" id="CAUEEQ010019496">
    <property type="protein sequence ID" value="CAJ0941942.1"/>
    <property type="molecule type" value="Genomic_DNA"/>
</dbReference>
<keyword evidence="9" id="KW-0464">Manganese</keyword>
<dbReference type="InterPro" id="IPR045885">
    <property type="entry name" value="GalNAc-T"/>
</dbReference>
<proteinExistence type="inferred from homology"/>
<evidence type="ECO:0000256" key="6">
    <source>
        <dbReference type="ARBA" id="ARBA00022989"/>
    </source>
</evidence>
<name>A0ABN9LHU7_9NEOB</name>
<comment type="cofactor">
    <cofactor evidence="1">
        <name>Mn(2+)</name>
        <dbReference type="ChEBI" id="CHEBI:29035"/>
    </cofactor>
</comment>
<evidence type="ECO:0000256" key="7">
    <source>
        <dbReference type="ARBA" id="ARBA00023136"/>
    </source>
</evidence>
<keyword evidence="4 11" id="KW-0812">Transmembrane</keyword>
<keyword evidence="14" id="KW-1185">Reference proteome</keyword>
<reference evidence="13" key="1">
    <citation type="submission" date="2023-07" db="EMBL/GenBank/DDBJ databases">
        <authorList>
            <person name="Stuckert A."/>
        </authorList>
    </citation>
    <scope>NUCLEOTIDE SEQUENCE</scope>
</reference>
<dbReference type="SUPFAM" id="SSF53448">
    <property type="entry name" value="Nucleotide-diphospho-sugar transferases"/>
    <property type="match status" value="1"/>
</dbReference>
<keyword evidence="5" id="KW-0735">Signal-anchor</keyword>
<comment type="similarity">
    <text evidence="3">Belongs to the glycosyltransferase 2 family. GalNAc-T subfamily.</text>
</comment>
<evidence type="ECO:0000256" key="11">
    <source>
        <dbReference type="SAM" id="Phobius"/>
    </source>
</evidence>
<feature type="domain" description="Glycosyltransferase 2-like" evidence="12">
    <location>
        <begin position="168"/>
        <end position="351"/>
    </location>
</feature>
<evidence type="ECO:0000256" key="5">
    <source>
        <dbReference type="ARBA" id="ARBA00022968"/>
    </source>
</evidence>
<evidence type="ECO:0000259" key="12">
    <source>
        <dbReference type="Pfam" id="PF00535"/>
    </source>
</evidence>
<evidence type="ECO:0000313" key="13">
    <source>
        <dbReference type="EMBL" id="CAJ0941942.1"/>
    </source>
</evidence>
<evidence type="ECO:0000256" key="3">
    <source>
        <dbReference type="ARBA" id="ARBA00005680"/>
    </source>
</evidence>
<dbReference type="Proteomes" id="UP001176940">
    <property type="component" value="Unassembled WGS sequence"/>
</dbReference>